<accession>F0VZL3</accession>
<dbReference type="AlphaFoldDB" id="F0VZL3"/>
<sequence length="649" mass="73017">MRHVLKSGIALECISIWHLWQGCENDKSHLIDEEITDIAPVWILFLGFIITSEFVAHRINLFWLFLAVIQPGTSYIENWNAQLYIGENCNFLLVCIGILDALDQIQDRLHFSIRLIKKLRRKLIELMDFNTLSPKCKRFSSSHVERGKVGQSTSQKLGECDLKEASGLIHSLLSVTKTLSQVVISTAVGACHSMCTLIMNVTGLRLACNLLHRLYQLIEEILDLATPSQIAPESGLFRANSQKRSNYEDSSLTAIVLDYREKECALPWNNNRRIQRVMHFQIPLRSFEATVRLPPEAMSTDAMFTESGRDNWGQRRQSSSDCVASSSSPRSIPVSPIARKRVQLAFNNFSDDVLYQARDRLRKERAETLTGARHLKVPRFNIRDCNEELYLTCGRHCVFKVGSGMYRSVRGSVAVPHNRYVYFEMTLCGLHNAEARRQSQRTNDSMPSTSTFPGRWAKTTEDETQEVSVCIGLSTRMMPLNTLVGTSKHSIGYYSAGHVLVGGEKQGFQAVNVRYGLNTTVGMLIYFDDNLQNSSCHHDNQDSQRSSDANGCVKARFSVSGLAVRDGENQVVECSFGIPSESDLYPTLSLHSQDVCVFSRFSAPDIIALNVRDFDVPHGPLSIWCLDGLQLDVSSNRSADRKEQALTQE</sequence>
<dbReference type="Gene3D" id="2.60.120.920">
    <property type="match status" value="1"/>
</dbReference>
<evidence type="ECO:0000313" key="2">
    <source>
        <dbReference type="EMBL" id="CCA14243.1"/>
    </source>
</evidence>
<reference evidence="2" key="1">
    <citation type="journal article" date="2011" name="PLoS Biol.">
        <title>Gene gain and loss during evolution of obligate parasitism in the white rust pathogen of Arabidopsis thaliana.</title>
        <authorList>
            <person name="Kemen E."/>
            <person name="Gardiner A."/>
            <person name="Schultz-Larsen T."/>
            <person name="Kemen A.C."/>
            <person name="Balmuth A.L."/>
            <person name="Robert-Seilaniantz A."/>
            <person name="Bailey K."/>
            <person name="Holub E."/>
            <person name="Studholme D.J."/>
            <person name="Maclean D."/>
            <person name="Jones J.D."/>
        </authorList>
    </citation>
    <scope>NUCLEOTIDE SEQUENCE</scope>
</reference>
<gene>
    <name evidence="2" type="primary">AlNc14C2G351</name>
    <name evidence="2" type="ORF">ALNC14_003860</name>
</gene>
<organism evidence="2">
    <name type="scientific">Albugo laibachii Nc14</name>
    <dbReference type="NCBI Taxonomy" id="890382"/>
    <lineage>
        <taxon>Eukaryota</taxon>
        <taxon>Sar</taxon>
        <taxon>Stramenopiles</taxon>
        <taxon>Oomycota</taxon>
        <taxon>Peronosporomycetes</taxon>
        <taxon>Albuginales</taxon>
        <taxon>Albuginaceae</taxon>
        <taxon>Albugo</taxon>
    </lineage>
</organism>
<dbReference type="EMBL" id="FR824047">
    <property type="protein sequence ID" value="CCA14243.1"/>
    <property type="molecule type" value="Genomic_DNA"/>
</dbReference>
<feature type="region of interest" description="Disordered" evidence="1">
    <location>
        <begin position="307"/>
        <end position="328"/>
    </location>
</feature>
<evidence type="ECO:0000256" key="1">
    <source>
        <dbReference type="SAM" id="MobiDB-lite"/>
    </source>
</evidence>
<name>F0VZL3_9STRA</name>
<dbReference type="HOGENOM" id="CLU_030928_0_0_1"/>
<dbReference type="InterPro" id="IPR043136">
    <property type="entry name" value="B30.2/SPRY_sf"/>
</dbReference>
<dbReference type="PROSITE" id="PS51257">
    <property type="entry name" value="PROKAR_LIPOPROTEIN"/>
    <property type="match status" value="1"/>
</dbReference>
<protein>
    <submittedName>
        <fullName evidence="2">Uncharacterized protein AlNc14C2G351</fullName>
    </submittedName>
</protein>
<reference evidence="2" key="2">
    <citation type="submission" date="2011-02" db="EMBL/GenBank/DDBJ databases">
        <authorList>
            <person name="MacLean D."/>
        </authorList>
    </citation>
    <scope>NUCLEOTIDE SEQUENCE</scope>
</reference>
<proteinExistence type="predicted"/>
<feature type="compositionally biased region" description="Low complexity" evidence="1">
    <location>
        <begin position="319"/>
        <end position="328"/>
    </location>
</feature>